<proteinExistence type="predicted"/>
<organism evidence="1 2">
    <name type="scientific">Caenorhabditis briggsae</name>
    <dbReference type="NCBI Taxonomy" id="6238"/>
    <lineage>
        <taxon>Eukaryota</taxon>
        <taxon>Metazoa</taxon>
        <taxon>Ecdysozoa</taxon>
        <taxon>Nematoda</taxon>
        <taxon>Chromadorea</taxon>
        <taxon>Rhabditida</taxon>
        <taxon>Rhabditina</taxon>
        <taxon>Rhabditomorpha</taxon>
        <taxon>Rhabditoidea</taxon>
        <taxon>Rhabditidae</taxon>
        <taxon>Peloderinae</taxon>
        <taxon>Caenorhabditis</taxon>
    </lineage>
</organism>
<dbReference type="Proteomes" id="UP000827892">
    <property type="component" value="Chromosome I"/>
</dbReference>
<reference evidence="1 2" key="1">
    <citation type="submission" date="2022-05" db="EMBL/GenBank/DDBJ databases">
        <title>Chromosome-level reference genomes for two strains of Caenorhabditis briggsae: an improved platform for comparative genomics.</title>
        <authorList>
            <person name="Stevens L."/>
            <person name="Andersen E.C."/>
        </authorList>
    </citation>
    <scope>NUCLEOTIDE SEQUENCE [LARGE SCALE GENOMIC DNA]</scope>
    <source>
        <strain evidence="1">QX1410_ONT</strain>
        <tissue evidence="1">Whole-organism</tissue>
    </source>
</reference>
<name>A0AAE9DSW2_CAEBR</name>
<sequence>MTAVAAILDLKSFNLIKTWPELANKTDDEFDEYLACSGEKIHVRLVTSREKSLSKRMPLERFASRNLSVTNEHVEIHVSTAKLDI</sequence>
<dbReference type="AlphaFoldDB" id="A0AAE9DSW2"/>
<accession>A0AAE9DSW2</accession>
<dbReference type="EMBL" id="CP090891">
    <property type="protein sequence ID" value="ULU11536.1"/>
    <property type="molecule type" value="Genomic_DNA"/>
</dbReference>
<evidence type="ECO:0000313" key="2">
    <source>
        <dbReference type="Proteomes" id="UP000827892"/>
    </source>
</evidence>
<gene>
    <name evidence="1" type="ORF">L3Y34_015161</name>
</gene>
<evidence type="ECO:0000313" key="1">
    <source>
        <dbReference type="EMBL" id="ULU11536.1"/>
    </source>
</evidence>
<protein>
    <submittedName>
        <fullName evidence="1">Uncharacterized protein</fullName>
    </submittedName>
</protein>